<feature type="binding site" evidence="11">
    <location>
        <position position="340"/>
    </location>
    <ligand>
        <name>S-adenosyl-L-methionine</name>
        <dbReference type="ChEBI" id="CHEBI:59789"/>
    </ligand>
</feature>
<dbReference type="AlphaFoldDB" id="A0A2C9M441"/>
<evidence type="ECO:0000256" key="8">
    <source>
        <dbReference type="ARBA" id="ARBA00023128"/>
    </source>
</evidence>
<dbReference type="PRINTS" id="PR02008">
    <property type="entry name" value="RCMTFAMILY"/>
</dbReference>
<dbReference type="SUPFAM" id="SSF53335">
    <property type="entry name" value="S-adenosyl-L-methionine-dependent methyltransferases"/>
    <property type="match status" value="1"/>
</dbReference>
<evidence type="ECO:0000256" key="2">
    <source>
        <dbReference type="ARBA" id="ARBA00022552"/>
    </source>
</evidence>
<dbReference type="RefSeq" id="XP_013095280.2">
    <property type="nucleotide sequence ID" value="XM_013239826.2"/>
</dbReference>
<evidence type="ECO:0000313" key="13">
    <source>
        <dbReference type="EnsemblMetazoa" id="BGLB038291-PA"/>
    </source>
</evidence>
<protein>
    <recommendedName>
        <fullName evidence="9">NOL1/NOP2/Sun domain family member 4</fullName>
    </recommendedName>
</protein>
<dbReference type="Gene3D" id="6.20.240.40">
    <property type="match status" value="1"/>
</dbReference>
<dbReference type="InterPro" id="IPR023267">
    <property type="entry name" value="RCMT"/>
</dbReference>
<feature type="binding site" evidence="11">
    <location>
        <position position="294"/>
    </location>
    <ligand>
        <name>S-adenosyl-L-methionine</name>
        <dbReference type="ChEBI" id="CHEBI:59789"/>
    </ligand>
</feature>
<keyword evidence="6 11" id="KW-0694">RNA-binding</keyword>
<dbReference type="PANTHER" id="PTHR22808">
    <property type="entry name" value="NCL1 YEAST -RELATED NOL1/NOP2/FMU SUN DOMAIN-CONTAINING"/>
    <property type="match status" value="1"/>
</dbReference>
<evidence type="ECO:0000313" key="14">
    <source>
        <dbReference type="Proteomes" id="UP000076420"/>
    </source>
</evidence>
<organism evidence="13 14">
    <name type="scientific">Biomphalaria glabrata</name>
    <name type="common">Bloodfluke planorb</name>
    <name type="synonym">Freshwater snail</name>
    <dbReference type="NCBI Taxonomy" id="6526"/>
    <lineage>
        <taxon>Eukaryota</taxon>
        <taxon>Metazoa</taxon>
        <taxon>Spiralia</taxon>
        <taxon>Lophotrochozoa</taxon>
        <taxon>Mollusca</taxon>
        <taxon>Gastropoda</taxon>
        <taxon>Heterobranchia</taxon>
        <taxon>Euthyneura</taxon>
        <taxon>Panpulmonata</taxon>
        <taxon>Hygrophila</taxon>
        <taxon>Lymnaeoidea</taxon>
        <taxon>Planorbidae</taxon>
        <taxon>Biomphalaria</taxon>
    </lineage>
</organism>
<name>A0A2C9M441_BIOGL</name>
<dbReference type="GO" id="GO:0008173">
    <property type="term" value="F:RNA methyltransferase activity"/>
    <property type="evidence" value="ECO:0007669"/>
    <property type="project" value="InterPro"/>
</dbReference>
<keyword evidence="5 11" id="KW-0949">S-adenosyl-L-methionine</keyword>
<dbReference type="EnsemblMetazoa" id="BGLB038291-RA">
    <property type="protein sequence ID" value="BGLB038291-PA"/>
    <property type="gene ID" value="BGLB038291"/>
</dbReference>
<dbReference type="KEGG" id="bgt:106078799"/>
<proteinExistence type="inferred from homology"/>
<keyword evidence="7" id="KW-0809">Transit peptide</keyword>
<dbReference type="InterPro" id="IPR029063">
    <property type="entry name" value="SAM-dependent_MTases_sf"/>
</dbReference>
<comment type="caution">
    <text evidence="11">Lacks conserved residue(s) required for the propagation of feature annotation.</text>
</comment>
<evidence type="ECO:0000259" key="12">
    <source>
        <dbReference type="PROSITE" id="PS51686"/>
    </source>
</evidence>
<dbReference type="GO" id="GO:0003723">
    <property type="term" value="F:RNA binding"/>
    <property type="evidence" value="ECO:0007669"/>
    <property type="project" value="UniProtKB-UniRule"/>
</dbReference>
<sequence>MSIRNLSFSKYIRFRSILDLDLSIAYSSDCTSYYWCIPRRYRYKPKWAFHQKKDTNQQLALGNFDAFYKPHYGNDWPSIRISLLSLPKYCAVINKYGKESQTKLLKKFSLINFTENARLLNEMKTQEMPDSKYARNLAPEPLTNSEPVTENLTLESEVVDYDESVHKDNLNIFVPTQQVYTEKEQMLKEEMKLNSFQASDIGIKVLAPEAVNISADIEALIFPSGNISLFPHPKSKFGMYGFYLMDAASVLPVVALDVQPTDHILDLCAAPGGKTFVMLQSLDLFHGGKLLCNDSSQSRINRLKDVLRSHFPPDIVDQVTVTNFDGLQTFTPVYNKVLVDVPCNGDRYVLTEEDNNLFQISRTHERLKLMKTQKQLLISAIKSCAVGGNIVYSTCTLSPAQNDGVIQAVMEELWQMSHIEVAVVDLTPMTELFQETFKFHDKTRYGKQVLPNLLNNFGPTYFAKLKRIK</sequence>
<evidence type="ECO:0000256" key="9">
    <source>
        <dbReference type="ARBA" id="ARBA00042050"/>
    </source>
</evidence>
<dbReference type="Proteomes" id="UP000076420">
    <property type="component" value="Unassembled WGS sequence"/>
</dbReference>
<evidence type="ECO:0000256" key="7">
    <source>
        <dbReference type="ARBA" id="ARBA00022946"/>
    </source>
</evidence>
<comment type="catalytic activity">
    <reaction evidence="10">
        <text>a cytidine in rRNA + S-adenosyl-L-methionine = a 5-methylcytidine in rRNA + S-adenosyl-L-homocysteine + H(+)</text>
        <dbReference type="Rhea" id="RHEA:61484"/>
        <dbReference type="Rhea" id="RHEA-COMP:15836"/>
        <dbReference type="Rhea" id="RHEA-COMP:15837"/>
        <dbReference type="ChEBI" id="CHEBI:15378"/>
        <dbReference type="ChEBI" id="CHEBI:57856"/>
        <dbReference type="ChEBI" id="CHEBI:59789"/>
        <dbReference type="ChEBI" id="CHEBI:74483"/>
        <dbReference type="ChEBI" id="CHEBI:82748"/>
    </reaction>
</comment>
<dbReference type="PANTHER" id="PTHR22808:SF3">
    <property type="entry name" value="5-METHYLCYTOSINE RRNA METHYLTRANSFERASE NSUN4"/>
    <property type="match status" value="1"/>
</dbReference>
<dbReference type="GO" id="GO:0005762">
    <property type="term" value="C:mitochondrial large ribosomal subunit"/>
    <property type="evidence" value="ECO:0007669"/>
    <property type="project" value="TreeGrafter"/>
</dbReference>
<dbReference type="Gene3D" id="3.40.50.150">
    <property type="entry name" value="Vaccinia Virus protein VP39"/>
    <property type="match status" value="1"/>
</dbReference>
<evidence type="ECO:0000256" key="3">
    <source>
        <dbReference type="ARBA" id="ARBA00022603"/>
    </source>
</evidence>
<feature type="active site" description="Nucleophile" evidence="11">
    <location>
        <position position="395"/>
    </location>
</feature>
<keyword evidence="4 11" id="KW-0808">Transferase</keyword>
<feature type="domain" description="SAM-dependent MTase RsmB/NOP-type" evidence="12">
    <location>
        <begin position="179"/>
        <end position="468"/>
    </location>
</feature>
<dbReference type="VEuPathDB" id="VectorBase:BGLB038291"/>
<evidence type="ECO:0000256" key="5">
    <source>
        <dbReference type="ARBA" id="ARBA00022691"/>
    </source>
</evidence>
<feature type="binding site" evidence="11">
    <location>
        <begin position="268"/>
        <end position="274"/>
    </location>
    <ligand>
        <name>S-adenosyl-L-methionine</name>
        <dbReference type="ChEBI" id="CHEBI:59789"/>
    </ligand>
</feature>
<dbReference type="GO" id="GO:0031167">
    <property type="term" value="P:rRNA methylation"/>
    <property type="evidence" value="ECO:0007669"/>
    <property type="project" value="TreeGrafter"/>
</dbReference>
<keyword evidence="8" id="KW-0496">Mitochondrion</keyword>
<dbReference type="STRING" id="6526.A0A2C9M441"/>
<evidence type="ECO:0000256" key="11">
    <source>
        <dbReference type="PROSITE-ProRule" id="PRU01023"/>
    </source>
</evidence>
<dbReference type="PROSITE" id="PS51686">
    <property type="entry name" value="SAM_MT_RSMB_NOP"/>
    <property type="match status" value="1"/>
</dbReference>
<comment type="similarity">
    <text evidence="11">Belongs to the class I-like SAM-binding methyltransferase superfamily. RsmB/NOP family.</text>
</comment>
<dbReference type="InterPro" id="IPR049560">
    <property type="entry name" value="MeTrfase_RsmB-F_NOP2_cat"/>
</dbReference>
<accession>A0A2C9M441</accession>
<gene>
    <name evidence="13" type="primary">106078799</name>
</gene>
<evidence type="ECO:0000256" key="10">
    <source>
        <dbReference type="ARBA" id="ARBA00049302"/>
    </source>
</evidence>
<evidence type="ECO:0000256" key="1">
    <source>
        <dbReference type="ARBA" id="ARBA00004173"/>
    </source>
</evidence>
<dbReference type="InterPro" id="IPR001678">
    <property type="entry name" value="MeTrfase_RsmB-F_NOP2_dom"/>
</dbReference>
<keyword evidence="2" id="KW-0698">rRNA processing</keyword>
<reference evidence="13" key="1">
    <citation type="submission" date="2020-05" db="UniProtKB">
        <authorList>
            <consortium name="EnsemblMetazoa"/>
        </authorList>
    </citation>
    <scope>IDENTIFICATION</scope>
    <source>
        <strain evidence="13">BB02</strain>
    </source>
</reference>
<dbReference type="OrthoDB" id="8020218at2759"/>
<evidence type="ECO:0000256" key="6">
    <source>
        <dbReference type="ARBA" id="ARBA00022884"/>
    </source>
</evidence>
<evidence type="ECO:0000256" key="4">
    <source>
        <dbReference type="ARBA" id="ARBA00022679"/>
    </source>
</evidence>
<dbReference type="FunFam" id="3.40.50.150:FF:000055">
    <property type="entry name" value="5-methylcytosine rRNA methyltransferase NSUN4"/>
    <property type="match status" value="1"/>
</dbReference>
<dbReference type="Pfam" id="PF01189">
    <property type="entry name" value="Methyltr_RsmB-F"/>
    <property type="match status" value="1"/>
</dbReference>
<keyword evidence="3 11" id="KW-0489">Methyltransferase</keyword>
<comment type="subcellular location">
    <subcellularLocation>
        <location evidence="1">Mitochondrion</location>
    </subcellularLocation>
</comment>
<dbReference type="VEuPathDB" id="VectorBase:BGLAX_041202"/>